<name>A0A5J6WZA9_9GAMM</name>
<dbReference type="RefSeq" id="WP_193001703.1">
    <property type="nucleotide sequence ID" value="NZ_CP040449.1"/>
</dbReference>
<dbReference type="InterPro" id="IPR036388">
    <property type="entry name" value="WH-like_DNA-bd_sf"/>
</dbReference>
<dbReference type="Proteomes" id="UP000594034">
    <property type="component" value="Chromosome"/>
</dbReference>
<dbReference type="FunFam" id="1.10.10.10:FF:000001">
    <property type="entry name" value="LysR family transcriptional regulator"/>
    <property type="match status" value="1"/>
</dbReference>
<dbReference type="EMBL" id="CP040449">
    <property type="protein sequence ID" value="QFI55654.1"/>
    <property type="molecule type" value="Genomic_DNA"/>
</dbReference>
<sequence>MNLTLEQLRTLRAAAESGSFSAAARRLGKAQSVVSTTIANLEIDLGLVLFDRSKRLPTLTPAGARILAEAQQVLELCAHLEAMAGELAAGIEPRLTLAIDDDSQLPWLGALLEAFAERYPAVELELLFPLLEDLTDMLLAGRAQLGISYQQLHPSPEIAFHSLGSVTMPVIVAPDHPLARKATLTRADLQGARQLMVTGRREGAERQRFRLGSQVWWIEGDLGVLEMVKRGLGWASVPEFLLRDALARGEVVRLSADFMADPTLGLELLWHRARPLGQAGRWLKEALLARQEGPHQSINA</sequence>
<dbReference type="Gene3D" id="1.10.10.10">
    <property type="entry name" value="Winged helix-like DNA-binding domain superfamily/Winged helix DNA-binding domain"/>
    <property type="match status" value="1"/>
</dbReference>
<keyword evidence="7" id="KW-1185">Reference proteome</keyword>
<evidence type="ECO:0000313" key="6">
    <source>
        <dbReference type="EMBL" id="QFI55654.1"/>
    </source>
</evidence>
<dbReference type="PROSITE" id="PS50931">
    <property type="entry name" value="HTH_LYSR"/>
    <property type="match status" value="1"/>
</dbReference>
<dbReference type="Pfam" id="PF00126">
    <property type="entry name" value="HTH_1"/>
    <property type="match status" value="1"/>
</dbReference>
<dbReference type="InterPro" id="IPR036390">
    <property type="entry name" value="WH_DNA-bd_sf"/>
</dbReference>
<dbReference type="KEGG" id="asim:FE240_13710"/>
<dbReference type="PANTHER" id="PTHR30126">
    <property type="entry name" value="HTH-TYPE TRANSCRIPTIONAL REGULATOR"/>
    <property type="match status" value="1"/>
</dbReference>
<dbReference type="PRINTS" id="PR00039">
    <property type="entry name" value="HTHLYSR"/>
</dbReference>
<dbReference type="PANTHER" id="PTHR30126:SF91">
    <property type="entry name" value="LYSR FAMILY TRANSCRIPTIONAL REGULATOR"/>
    <property type="match status" value="1"/>
</dbReference>
<dbReference type="InterPro" id="IPR000847">
    <property type="entry name" value="LysR_HTH_N"/>
</dbReference>
<dbReference type="SUPFAM" id="SSF46785">
    <property type="entry name" value="Winged helix' DNA-binding domain"/>
    <property type="match status" value="1"/>
</dbReference>
<keyword evidence="4" id="KW-0804">Transcription</keyword>
<comment type="similarity">
    <text evidence="1">Belongs to the LysR transcriptional regulatory family.</text>
</comment>
<evidence type="ECO:0000256" key="1">
    <source>
        <dbReference type="ARBA" id="ARBA00009437"/>
    </source>
</evidence>
<accession>A0A5J6WZA9</accession>
<dbReference type="GO" id="GO:0003700">
    <property type="term" value="F:DNA-binding transcription factor activity"/>
    <property type="evidence" value="ECO:0007669"/>
    <property type="project" value="InterPro"/>
</dbReference>
<evidence type="ECO:0000256" key="4">
    <source>
        <dbReference type="ARBA" id="ARBA00023163"/>
    </source>
</evidence>
<dbReference type="CDD" id="cd05466">
    <property type="entry name" value="PBP2_LTTR_substrate"/>
    <property type="match status" value="1"/>
</dbReference>
<dbReference type="Gene3D" id="3.40.190.290">
    <property type="match status" value="1"/>
</dbReference>
<gene>
    <name evidence="6" type="ORF">FE240_13710</name>
</gene>
<protein>
    <submittedName>
        <fullName evidence="6">LysR family transcriptional regulator</fullName>
    </submittedName>
</protein>
<dbReference type="AlphaFoldDB" id="A0A5J6WZA9"/>
<evidence type="ECO:0000256" key="3">
    <source>
        <dbReference type="ARBA" id="ARBA00023125"/>
    </source>
</evidence>
<evidence type="ECO:0000256" key="2">
    <source>
        <dbReference type="ARBA" id="ARBA00023015"/>
    </source>
</evidence>
<feature type="domain" description="HTH lysR-type" evidence="5">
    <location>
        <begin position="3"/>
        <end position="60"/>
    </location>
</feature>
<dbReference type="SUPFAM" id="SSF53850">
    <property type="entry name" value="Periplasmic binding protein-like II"/>
    <property type="match status" value="1"/>
</dbReference>
<evidence type="ECO:0000313" key="7">
    <source>
        <dbReference type="Proteomes" id="UP000594034"/>
    </source>
</evidence>
<dbReference type="Pfam" id="PF03466">
    <property type="entry name" value="LysR_substrate"/>
    <property type="match status" value="1"/>
</dbReference>
<proteinExistence type="inferred from homology"/>
<keyword evidence="2" id="KW-0805">Transcription regulation</keyword>
<organism evidence="6 7">
    <name type="scientific">Aeromonas simiae</name>
    <dbReference type="NCBI Taxonomy" id="218936"/>
    <lineage>
        <taxon>Bacteria</taxon>
        <taxon>Pseudomonadati</taxon>
        <taxon>Pseudomonadota</taxon>
        <taxon>Gammaproteobacteria</taxon>
        <taxon>Aeromonadales</taxon>
        <taxon>Aeromonadaceae</taxon>
        <taxon>Aeromonas</taxon>
    </lineage>
</organism>
<dbReference type="GO" id="GO:0000976">
    <property type="term" value="F:transcription cis-regulatory region binding"/>
    <property type="evidence" value="ECO:0007669"/>
    <property type="project" value="TreeGrafter"/>
</dbReference>
<evidence type="ECO:0000259" key="5">
    <source>
        <dbReference type="PROSITE" id="PS50931"/>
    </source>
</evidence>
<keyword evidence="3" id="KW-0238">DNA-binding</keyword>
<reference evidence="6 7" key="1">
    <citation type="submission" date="2019-05" db="EMBL/GenBank/DDBJ databases">
        <title>OXA-830, a novel chromosomally encoded expanded-spectrum class D beta-lactamase in Aeromonas simiae.</title>
        <authorList>
            <person name="Zhou W."/>
            <person name="Chen Q."/>
        </authorList>
    </citation>
    <scope>NUCLEOTIDE SEQUENCE [LARGE SCALE GENOMIC DNA]</scope>
    <source>
        <strain evidence="6 7">A6</strain>
    </source>
</reference>
<dbReference type="InterPro" id="IPR005119">
    <property type="entry name" value="LysR_subst-bd"/>
</dbReference>